<dbReference type="Pfam" id="PF20244">
    <property type="entry name" value="DUF6599"/>
    <property type="match status" value="1"/>
</dbReference>
<evidence type="ECO:0000313" key="3">
    <source>
        <dbReference type="EMBL" id="XBH09707.1"/>
    </source>
</evidence>
<dbReference type="InterPro" id="IPR046534">
    <property type="entry name" value="DUF6599"/>
</dbReference>
<keyword evidence="1" id="KW-1133">Transmembrane helix</keyword>
<feature type="chain" id="PRO_5043288430" evidence="2">
    <location>
        <begin position="30"/>
        <end position="393"/>
    </location>
</feature>
<evidence type="ECO:0000256" key="2">
    <source>
        <dbReference type="SAM" id="SignalP"/>
    </source>
</evidence>
<keyword evidence="2" id="KW-0732">Signal</keyword>
<dbReference type="RefSeq" id="WP_348267214.1">
    <property type="nucleotide sequence ID" value="NZ_CP121194.1"/>
</dbReference>
<dbReference type="EMBL" id="CP121194">
    <property type="protein sequence ID" value="XBH09707.1"/>
    <property type="molecule type" value="Genomic_DNA"/>
</dbReference>
<keyword evidence="1" id="KW-0812">Transmembrane</keyword>
<name>A0AAU7CXS3_9BACT</name>
<reference evidence="3" key="1">
    <citation type="submission" date="2023-03" db="EMBL/GenBank/DDBJ databases">
        <title>Edaphobacter sp.</title>
        <authorList>
            <person name="Huber K.J."/>
            <person name="Papendorf J."/>
            <person name="Pilke C."/>
            <person name="Bunk B."/>
            <person name="Sproeer C."/>
            <person name="Pester M."/>
        </authorList>
    </citation>
    <scope>NUCLEOTIDE SEQUENCE</scope>
    <source>
        <strain evidence="3">DSM 109919</strain>
        <strain evidence="4">DSM 109920</strain>
    </source>
</reference>
<gene>
    <name evidence="3" type="ORF">P4G45_14620</name>
    <name evidence="4" type="ORF">P8936_15575</name>
</gene>
<organism evidence="3">
    <name type="scientific">Edaphobacter paludis</name>
    <dbReference type="NCBI Taxonomy" id="3035702"/>
    <lineage>
        <taxon>Bacteria</taxon>
        <taxon>Pseudomonadati</taxon>
        <taxon>Acidobacteriota</taxon>
        <taxon>Terriglobia</taxon>
        <taxon>Terriglobales</taxon>
        <taxon>Acidobacteriaceae</taxon>
        <taxon>Edaphobacter</taxon>
    </lineage>
</organism>
<dbReference type="EMBL" id="CP121195">
    <property type="protein sequence ID" value="XBH13093.1"/>
    <property type="molecule type" value="Genomic_DNA"/>
</dbReference>
<accession>A0AAU7CXS3</accession>
<sequence>MGTFNFNLRRMVHCVLLLCLVGFMPSAFGQTAKTMLVEPPIPLLPTQFGPWQPEGTSPSCVDCLQPEGVTGAVLKEDGLSRASQMTYRRSNKTGTMILEAYQFGDATGAASAFTFLRKPDSRMVMPRDGKIGSEMAASGAGEFIFRSGTTVVVANASNAGAPVVNDLRRLETTLPKVGGPKAQSPLLPTLLPAKGLEVESVRYALGPVGYQAMGGVLPGAIIGFDKSAEVVMAKYKGGGMLTLLLYPTPQIAGNHGRAIVAEMNRQGAAAGTVKLRREGPLVSMTTGSWSPDAAQKMVEGIHLRDVFTWNKTPPPEFRTEIYKTVSLLTSIAILSGILALAAVILGLFLGFGRAAIRVLQGKPAATEPEFLRIDLSGRSEKIHLEGQTPHPEG</sequence>
<accession>A0AAU7D7L0</accession>
<feature type="signal peptide" evidence="2">
    <location>
        <begin position="1"/>
        <end position="29"/>
    </location>
</feature>
<protein>
    <submittedName>
        <fullName evidence="3">Uncharacterized protein</fullName>
    </submittedName>
</protein>
<keyword evidence="1" id="KW-0472">Membrane</keyword>
<feature type="transmembrane region" description="Helical" evidence="1">
    <location>
        <begin position="327"/>
        <end position="352"/>
    </location>
</feature>
<proteinExistence type="predicted"/>
<dbReference type="AlphaFoldDB" id="A0AAU7CXS3"/>
<evidence type="ECO:0000256" key="1">
    <source>
        <dbReference type="SAM" id="Phobius"/>
    </source>
</evidence>
<dbReference type="KEGG" id="epl:P4G45_14620"/>
<evidence type="ECO:0000313" key="4">
    <source>
        <dbReference type="EMBL" id="XBH13093.1"/>
    </source>
</evidence>